<feature type="transmembrane region" description="Helical" evidence="6">
    <location>
        <begin position="303"/>
        <end position="323"/>
    </location>
</feature>
<proteinExistence type="predicted"/>
<dbReference type="GO" id="GO:0016020">
    <property type="term" value="C:membrane"/>
    <property type="evidence" value="ECO:0007669"/>
    <property type="project" value="UniProtKB-SubCell"/>
</dbReference>
<feature type="transmembrane region" description="Helical" evidence="6">
    <location>
        <begin position="185"/>
        <end position="205"/>
    </location>
</feature>
<dbReference type="PANTHER" id="PTHR43791">
    <property type="entry name" value="PERMEASE-RELATED"/>
    <property type="match status" value="1"/>
</dbReference>
<feature type="transmembrane region" description="Helical" evidence="6">
    <location>
        <begin position="150"/>
        <end position="173"/>
    </location>
</feature>
<feature type="transmembrane region" description="Helical" evidence="6">
    <location>
        <begin position="457"/>
        <end position="478"/>
    </location>
</feature>
<dbReference type="FunFam" id="1.20.1250.20:FF:000013">
    <property type="entry name" value="MFS general substrate transporter"/>
    <property type="match status" value="1"/>
</dbReference>
<accession>A0A395NKT3</accession>
<dbReference type="PROSITE" id="PS50850">
    <property type="entry name" value="MFS"/>
    <property type="match status" value="1"/>
</dbReference>
<evidence type="ECO:0000256" key="1">
    <source>
        <dbReference type="ARBA" id="ARBA00004141"/>
    </source>
</evidence>
<dbReference type="InterPro" id="IPR036259">
    <property type="entry name" value="MFS_trans_sf"/>
</dbReference>
<dbReference type="PANTHER" id="PTHR43791:SF18">
    <property type="entry name" value="NICOTINIC ACID TRANSPORTER TNA1, PUTATIVE (AFU_ORTHOLOGUE AFUA_3G03820)-RELATED"/>
    <property type="match status" value="1"/>
</dbReference>
<keyword evidence="3 6" id="KW-0812">Transmembrane</keyword>
<keyword evidence="9" id="KW-1185">Reference proteome</keyword>
<reference evidence="8 9" key="1">
    <citation type="journal article" date="2018" name="PLoS Pathog.">
        <title>Evolution of structural diversity of trichothecenes, a family of toxins produced by plant pathogenic and entomopathogenic fungi.</title>
        <authorList>
            <person name="Proctor R.H."/>
            <person name="McCormick S.P."/>
            <person name="Kim H.S."/>
            <person name="Cardoza R.E."/>
            <person name="Stanley A.M."/>
            <person name="Lindo L."/>
            <person name="Kelly A."/>
            <person name="Brown D.W."/>
            <person name="Lee T."/>
            <person name="Vaughan M.M."/>
            <person name="Alexander N.J."/>
            <person name="Busman M."/>
            <person name="Gutierrez S."/>
        </authorList>
    </citation>
    <scope>NUCLEOTIDE SEQUENCE [LARGE SCALE GENOMIC DNA]</scope>
    <source>
        <strain evidence="8 9">IBT 40837</strain>
    </source>
</reference>
<dbReference type="InterPro" id="IPR011701">
    <property type="entry name" value="MFS"/>
</dbReference>
<feature type="transmembrane region" description="Helical" evidence="6">
    <location>
        <begin position="394"/>
        <end position="413"/>
    </location>
</feature>
<feature type="transmembrane region" description="Helical" evidence="6">
    <location>
        <begin position="217"/>
        <end position="239"/>
    </location>
</feature>
<evidence type="ECO:0000259" key="7">
    <source>
        <dbReference type="PROSITE" id="PS50850"/>
    </source>
</evidence>
<keyword evidence="5 6" id="KW-0472">Membrane</keyword>
<evidence type="ECO:0000256" key="4">
    <source>
        <dbReference type="ARBA" id="ARBA00022989"/>
    </source>
</evidence>
<dbReference type="GO" id="GO:0022857">
    <property type="term" value="F:transmembrane transporter activity"/>
    <property type="evidence" value="ECO:0007669"/>
    <property type="project" value="InterPro"/>
</dbReference>
<organism evidence="8 9">
    <name type="scientific">Trichoderma arundinaceum</name>
    <dbReference type="NCBI Taxonomy" id="490622"/>
    <lineage>
        <taxon>Eukaryota</taxon>
        <taxon>Fungi</taxon>
        <taxon>Dikarya</taxon>
        <taxon>Ascomycota</taxon>
        <taxon>Pezizomycotina</taxon>
        <taxon>Sordariomycetes</taxon>
        <taxon>Hypocreomycetidae</taxon>
        <taxon>Hypocreales</taxon>
        <taxon>Hypocreaceae</taxon>
        <taxon>Trichoderma</taxon>
    </lineage>
</organism>
<feature type="transmembrane region" description="Helical" evidence="6">
    <location>
        <begin position="124"/>
        <end position="144"/>
    </location>
</feature>
<feature type="transmembrane region" description="Helical" evidence="6">
    <location>
        <begin position="95"/>
        <end position="117"/>
    </location>
</feature>
<comment type="subcellular location">
    <subcellularLocation>
        <location evidence="1">Membrane</location>
        <topology evidence="1">Multi-pass membrane protein</topology>
    </subcellularLocation>
</comment>
<dbReference type="EMBL" id="PXOA01000345">
    <property type="protein sequence ID" value="RFU76511.1"/>
    <property type="molecule type" value="Genomic_DNA"/>
</dbReference>
<feature type="transmembrane region" description="Helical" evidence="6">
    <location>
        <begin position="363"/>
        <end position="382"/>
    </location>
</feature>
<comment type="caution">
    <text evidence="8">The sequence shown here is derived from an EMBL/GenBank/DDBJ whole genome shotgun (WGS) entry which is preliminary data.</text>
</comment>
<dbReference type="Pfam" id="PF07690">
    <property type="entry name" value="MFS_1"/>
    <property type="match status" value="1"/>
</dbReference>
<dbReference type="Gene3D" id="1.20.1250.20">
    <property type="entry name" value="MFS general substrate transporter like domains"/>
    <property type="match status" value="2"/>
</dbReference>
<feature type="transmembrane region" description="Helical" evidence="6">
    <location>
        <begin position="335"/>
        <end position="354"/>
    </location>
</feature>
<evidence type="ECO:0000313" key="8">
    <source>
        <dbReference type="EMBL" id="RFU76511.1"/>
    </source>
</evidence>
<dbReference type="FunFam" id="1.20.1250.20:FF:000034">
    <property type="entry name" value="MFS general substrate transporter"/>
    <property type="match status" value="1"/>
</dbReference>
<dbReference type="AlphaFoldDB" id="A0A395NKT3"/>
<evidence type="ECO:0000256" key="5">
    <source>
        <dbReference type="ARBA" id="ARBA00023136"/>
    </source>
</evidence>
<dbReference type="InterPro" id="IPR020846">
    <property type="entry name" value="MFS_dom"/>
</dbReference>
<dbReference type="OrthoDB" id="2962993at2759"/>
<evidence type="ECO:0000256" key="6">
    <source>
        <dbReference type="SAM" id="Phobius"/>
    </source>
</evidence>
<sequence>MTSKATETSGNSVPVLDAVEKNDLFEKERASIEQVETYQPPFTPQEQKRILRKVDWRLVPLLSFLYLVSFIDRGNLGNAKVAGLGKDLNLSGTQYNIAVTLFFIPYSLLEVPSNIVLKLTRPSIWISLMMFAWGLVITLTGIVQNFSGLLAIRIFLGVAEAGFFPAATYLLTVWYTRYEVQSRMVFFYAAVSLAGAFSGLLAYAIQMMDGIAGLQGWRWIFILEGIFTVFLSFFVWSLLPDSPSTAPFLTTEEREYIVLRLEQDTGSGRGKVTNNDRLTKRQVIAGLTDWKVIFATNADPQKFMYWATSISSYGFTYTVPTVILELGYTAADAQLLTIPIYVVAMIFTVANAILSDRYRQRTPFILLGVSVGIAGFTTLLAIPHPQLPGLTYGMLFLATSGIYMSLVPTLCFVANNIAPSSKRAVGMAHLICMGNLGGIAGSNIFLAREAPHYWTGYGFILGIDCVAFVTCLVLRYTLKRINAQRDKMTEEEIREKYGDVDLLELGDRSPYFRYTL</sequence>
<dbReference type="SUPFAM" id="SSF103473">
    <property type="entry name" value="MFS general substrate transporter"/>
    <property type="match status" value="1"/>
</dbReference>
<name>A0A395NKT3_TRIAR</name>
<protein>
    <submittedName>
        <fullName evidence="8">Major facilitator superfamily</fullName>
    </submittedName>
</protein>
<feature type="transmembrane region" description="Helical" evidence="6">
    <location>
        <begin position="425"/>
        <end position="445"/>
    </location>
</feature>
<keyword evidence="2" id="KW-0813">Transport</keyword>
<evidence type="ECO:0000313" key="9">
    <source>
        <dbReference type="Proteomes" id="UP000266272"/>
    </source>
</evidence>
<dbReference type="Proteomes" id="UP000266272">
    <property type="component" value="Unassembled WGS sequence"/>
</dbReference>
<feature type="domain" description="Major facilitator superfamily (MFS) profile" evidence="7">
    <location>
        <begin position="58"/>
        <end position="482"/>
    </location>
</feature>
<feature type="transmembrane region" description="Helical" evidence="6">
    <location>
        <begin position="54"/>
        <end position="71"/>
    </location>
</feature>
<evidence type="ECO:0000256" key="3">
    <source>
        <dbReference type="ARBA" id="ARBA00022692"/>
    </source>
</evidence>
<keyword evidence="4 6" id="KW-1133">Transmembrane helix</keyword>
<evidence type="ECO:0000256" key="2">
    <source>
        <dbReference type="ARBA" id="ARBA00022448"/>
    </source>
</evidence>
<gene>
    <name evidence="8" type="ORF">TARUN_5737</name>
</gene>